<gene>
    <name evidence="1" type="ORF">S01H1_00494</name>
</gene>
<accession>X0SDA0</accession>
<dbReference type="EMBL" id="BARS01000174">
    <property type="protein sequence ID" value="GAF73121.1"/>
    <property type="molecule type" value="Genomic_DNA"/>
</dbReference>
<comment type="caution">
    <text evidence="1">The sequence shown here is derived from an EMBL/GenBank/DDBJ whole genome shotgun (WGS) entry which is preliminary data.</text>
</comment>
<protein>
    <submittedName>
        <fullName evidence="1">Uncharacterized protein</fullName>
    </submittedName>
</protein>
<dbReference type="AlphaFoldDB" id="X0SDA0"/>
<evidence type="ECO:0000313" key="1">
    <source>
        <dbReference type="EMBL" id="GAF73121.1"/>
    </source>
</evidence>
<reference evidence="1" key="1">
    <citation type="journal article" date="2014" name="Front. Microbiol.">
        <title>High frequency of phylogenetically diverse reductive dehalogenase-homologous genes in deep subseafloor sedimentary metagenomes.</title>
        <authorList>
            <person name="Kawai M."/>
            <person name="Futagami T."/>
            <person name="Toyoda A."/>
            <person name="Takaki Y."/>
            <person name="Nishi S."/>
            <person name="Hori S."/>
            <person name="Arai W."/>
            <person name="Tsubouchi T."/>
            <person name="Morono Y."/>
            <person name="Uchiyama I."/>
            <person name="Ito T."/>
            <person name="Fujiyama A."/>
            <person name="Inagaki F."/>
            <person name="Takami H."/>
        </authorList>
    </citation>
    <scope>NUCLEOTIDE SEQUENCE</scope>
    <source>
        <strain evidence="1">Expedition CK06-06</strain>
    </source>
</reference>
<proteinExistence type="predicted"/>
<organism evidence="1">
    <name type="scientific">marine sediment metagenome</name>
    <dbReference type="NCBI Taxonomy" id="412755"/>
    <lineage>
        <taxon>unclassified sequences</taxon>
        <taxon>metagenomes</taxon>
        <taxon>ecological metagenomes</taxon>
    </lineage>
</organism>
<sequence length="242" mass="27988">MKKIMKNQNIKFLYRMTNYFLLVGIIFALMAGSAYCVTLSISPTISLEEGELKLDRLKMAVAGEFFGVDTKLMLDYRQRGFHPEDIVSALFFSGDSQKHLSLIFALRKGEEDWSRVAGILRLPPNAHGMQMAFALTHGKGKKVGLKRKLASEGYIFLSFISDYYRIKMDRLQFYIEKEFTLNDILLAVNLGAHQGISFELLLRDRERGLDWSMILKQRNIQKEKLFLPFKSEKKYKNKPVIK</sequence>
<name>X0SDA0_9ZZZZ</name>